<proteinExistence type="predicted"/>
<dbReference type="Pfam" id="PF00903">
    <property type="entry name" value="Glyoxalase"/>
    <property type="match status" value="1"/>
</dbReference>
<dbReference type="OrthoDB" id="9804907at2"/>
<keyword evidence="3" id="KW-1185">Reference proteome</keyword>
<dbReference type="EMBL" id="BLAE01000013">
    <property type="protein sequence ID" value="GES09039.1"/>
    <property type="molecule type" value="Genomic_DNA"/>
</dbReference>
<reference evidence="2 3" key="1">
    <citation type="submission" date="2019-10" db="EMBL/GenBank/DDBJ databases">
        <title>Whole genome shotgun sequence of Acrocarpospora macrocephala NBRC 16266.</title>
        <authorList>
            <person name="Ichikawa N."/>
            <person name="Kimura A."/>
            <person name="Kitahashi Y."/>
            <person name="Komaki H."/>
            <person name="Oguchi A."/>
        </authorList>
    </citation>
    <scope>NUCLEOTIDE SEQUENCE [LARGE SCALE GENOMIC DNA]</scope>
    <source>
        <strain evidence="2 3">NBRC 16266</strain>
    </source>
</reference>
<organism evidence="2 3">
    <name type="scientific">Acrocarpospora macrocephala</name>
    <dbReference type="NCBI Taxonomy" id="150177"/>
    <lineage>
        <taxon>Bacteria</taxon>
        <taxon>Bacillati</taxon>
        <taxon>Actinomycetota</taxon>
        <taxon>Actinomycetes</taxon>
        <taxon>Streptosporangiales</taxon>
        <taxon>Streptosporangiaceae</taxon>
        <taxon>Acrocarpospora</taxon>
    </lineage>
</organism>
<dbReference type="SUPFAM" id="SSF54593">
    <property type="entry name" value="Glyoxalase/Bleomycin resistance protein/Dihydroxybiphenyl dioxygenase"/>
    <property type="match status" value="1"/>
</dbReference>
<dbReference type="InterPro" id="IPR029068">
    <property type="entry name" value="Glyas_Bleomycin-R_OHBP_Dase"/>
</dbReference>
<protein>
    <recommendedName>
        <fullName evidence="1">VOC domain-containing protein</fullName>
    </recommendedName>
</protein>
<comment type="caution">
    <text evidence="2">The sequence shown here is derived from an EMBL/GenBank/DDBJ whole genome shotgun (WGS) entry which is preliminary data.</text>
</comment>
<evidence type="ECO:0000313" key="3">
    <source>
        <dbReference type="Proteomes" id="UP000331127"/>
    </source>
</evidence>
<dbReference type="InterPro" id="IPR037523">
    <property type="entry name" value="VOC_core"/>
</dbReference>
<dbReference type="PROSITE" id="PS51819">
    <property type="entry name" value="VOC"/>
    <property type="match status" value="1"/>
</dbReference>
<gene>
    <name evidence="2" type="ORF">Amac_026350</name>
</gene>
<dbReference type="AlphaFoldDB" id="A0A5M3WLK1"/>
<name>A0A5M3WLK1_9ACTN</name>
<dbReference type="InterPro" id="IPR004360">
    <property type="entry name" value="Glyas_Fos-R_dOase_dom"/>
</dbReference>
<feature type="domain" description="VOC" evidence="1">
    <location>
        <begin position="7"/>
        <end position="123"/>
    </location>
</feature>
<accession>A0A5M3WLK1</accession>
<evidence type="ECO:0000259" key="1">
    <source>
        <dbReference type="PROSITE" id="PS51819"/>
    </source>
</evidence>
<dbReference type="RefSeq" id="WP_155354604.1">
    <property type="nucleotide sequence ID" value="NZ_BAAAHL010000065.1"/>
</dbReference>
<sequence length="123" mass="13565">MNEQPSTLGQVAQRAHDLDRATTFYRDVLGLRHIATYDPPGLVFFDLGNTRLLIEKAAPSARLYLRVSDIHAETARLKTLNVEIVEEPQLIFSDSTGTFGSPGAEVWISAFTDSEGNTLCLIT</sequence>
<dbReference type="Proteomes" id="UP000331127">
    <property type="component" value="Unassembled WGS sequence"/>
</dbReference>
<dbReference type="Gene3D" id="3.10.180.10">
    <property type="entry name" value="2,3-Dihydroxybiphenyl 1,2-Dioxygenase, domain 1"/>
    <property type="match status" value="1"/>
</dbReference>
<evidence type="ECO:0000313" key="2">
    <source>
        <dbReference type="EMBL" id="GES09039.1"/>
    </source>
</evidence>